<gene>
    <name evidence="4" type="ordered locus">SMU_1345c</name>
</gene>
<protein>
    <submittedName>
        <fullName evidence="4">Peptide synthetase</fullName>
    </submittedName>
</protein>
<evidence type="ECO:0000313" key="4">
    <source>
        <dbReference type="EMBL" id="AAN59018.1"/>
    </source>
</evidence>
<evidence type="ECO:0000313" key="5">
    <source>
        <dbReference type="Proteomes" id="UP000002512"/>
    </source>
</evidence>
<keyword evidence="2" id="KW-0812">Transmembrane</keyword>
<dbReference type="KEGG" id="smu:SMU_1345c"/>
<name>Q8DTJ2_STRMU</name>
<dbReference type="Gene3D" id="1.10.1200.10">
    <property type="entry name" value="ACP-like"/>
    <property type="match status" value="1"/>
</dbReference>
<dbReference type="Gene3D" id="3.30.300.30">
    <property type="match status" value="1"/>
</dbReference>
<dbReference type="GO" id="GO:0006633">
    <property type="term" value="P:fatty acid biosynthetic process"/>
    <property type="evidence" value="ECO:0007669"/>
    <property type="project" value="TreeGrafter"/>
</dbReference>
<proteinExistence type="inferred from homology"/>
<reference evidence="4 5" key="1">
    <citation type="journal article" date="2002" name="Proc. Natl. Acad. Sci. U.S.A.">
        <title>Genome sequence of Streptococcus mutans UA159, a cariogenic dental pathogen.</title>
        <authorList>
            <person name="Ajdic D."/>
            <person name="McShan W.M."/>
            <person name="McLaughlin R.E."/>
            <person name="Savic G."/>
            <person name="Chang J."/>
            <person name="Carson M.B."/>
            <person name="Primeaux C."/>
            <person name="Tian R."/>
            <person name="Kenton S."/>
            <person name="Jia H."/>
            <person name="Lin S."/>
            <person name="Qian Y."/>
            <person name="Li S."/>
            <person name="Zhu H."/>
            <person name="Najar F."/>
            <person name="Lai H."/>
            <person name="White J."/>
            <person name="Roe B.A."/>
            <person name="Ferretti J.J."/>
        </authorList>
    </citation>
    <scope>NUCLEOTIDE SEQUENCE [LARGE SCALE GENOMIC DNA]</scope>
    <source>
        <strain evidence="5">ATCC 700610 / UA159</strain>
    </source>
</reference>
<dbReference type="InterPro" id="IPR036736">
    <property type="entry name" value="ACP-like_sf"/>
</dbReference>
<dbReference type="eggNOG" id="COG0318">
    <property type="taxonomic scope" value="Bacteria"/>
</dbReference>
<dbReference type="SUPFAM" id="SSF47336">
    <property type="entry name" value="ACP-like"/>
    <property type="match status" value="1"/>
</dbReference>
<dbReference type="OrthoDB" id="9762242at2"/>
<dbReference type="HOGENOM" id="CLU_000022_23_7_9"/>
<evidence type="ECO:0000256" key="2">
    <source>
        <dbReference type="SAM" id="Phobius"/>
    </source>
</evidence>
<dbReference type="InterPro" id="IPR000873">
    <property type="entry name" value="AMP-dep_synth/lig_dom"/>
</dbReference>
<dbReference type="AlphaFoldDB" id="Q8DTJ2"/>
<dbReference type="InterPro" id="IPR042099">
    <property type="entry name" value="ANL_N_sf"/>
</dbReference>
<evidence type="ECO:0000259" key="3">
    <source>
        <dbReference type="PROSITE" id="PS50075"/>
    </source>
</evidence>
<dbReference type="InterPro" id="IPR009081">
    <property type="entry name" value="PP-bd_ACP"/>
</dbReference>
<dbReference type="Proteomes" id="UP000002512">
    <property type="component" value="Chromosome"/>
</dbReference>
<dbReference type="GO" id="GO:0005886">
    <property type="term" value="C:plasma membrane"/>
    <property type="evidence" value="ECO:0007669"/>
    <property type="project" value="TreeGrafter"/>
</dbReference>
<dbReference type="SUPFAM" id="SSF56801">
    <property type="entry name" value="Acetyl-CoA synthetase-like"/>
    <property type="match status" value="1"/>
</dbReference>
<organism evidence="4 5">
    <name type="scientific">Streptococcus mutans serotype c (strain ATCC 700610 / UA159)</name>
    <dbReference type="NCBI Taxonomy" id="210007"/>
    <lineage>
        <taxon>Bacteria</taxon>
        <taxon>Bacillati</taxon>
        <taxon>Bacillota</taxon>
        <taxon>Bacilli</taxon>
        <taxon>Lactobacillales</taxon>
        <taxon>Streptococcaceae</taxon>
        <taxon>Streptococcus</taxon>
    </lineage>
</organism>
<keyword evidence="5" id="KW-1185">Reference proteome</keyword>
<keyword evidence="2" id="KW-0472">Membrane</keyword>
<dbReference type="RefSeq" id="WP_002310356.1">
    <property type="nucleotide sequence ID" value="NC_004350.2"/>
</dbReference>
<dbReference type="Gene3D" id="3.40.50.12780">
    <property type="entry name" value="N-terminal domain of ligase-like"/>
    <property type="match status" value="1"/>
</dbReference>
<feature type="transmembrane region" description="Helical" evidence="2">
    <location>
        <begin position="67"/>
        <end position="86"/>
    </location>
</feature>
<dbReference type="Pfam" id="PF00550">
    <property type="entry name" value="PP-binding"/>
    <property type="match status" value="1"/>
</dbReference>
<keyword evidence="2" id="KW-1133">Transmembrane helix</keyword>
<dbReference type="PROSITE" id="PS00455">
    <property type="entry name" value="AMP_BINDING"/>
    <property type="match status" value="1"/>
</dbReference>
<dbReference type="PANTHER" id="PTHR22754:SF32">
    <property type="entry name" value="DISCO-INTERACTING PROTEIN 2"/>
    <property type="match status" value="1"/>
</dbReference>
<dbReference type="PANTHER" id="PTHR22754">
    <property type="entry name" value="DISCO-INTERACTING PROTEIN 2 DIP2 -RELATED"/>
    <property type="match status" value="1"/>
</dbReference>
<dbReference type="Pfam" id="PF00501">
    <property type="entry name" value="AMP-binding"/>
    <property type="match status" value="1"/>
</dbReference>
<evidence type="ECO:0000256" key="1">
    <source>
        <dbReference type="ARBA" id="ARBA00006432"/>
    </source>
</evidence>
<dbReference type="PROSITE" id="PS50075">
    <property type="entry name" value="CARRIER"/>
    <property type="match status" value="1"/>
</dbReference>
<dbReference type="EMBL" id="AE014133">
    <property type="protein sequence ID" value="AAN59018.1"/>
    <property type="molecule type" value="Genomic_DNA"/>
</dbReference>
<dbReference type="PhylomeDB" id="Q8DTJ2"/>
<sequence>MMLIQCLNETILREPEKGIYYLENGKYKFETYEHLRTNALNYLGALQELGIEEGQEVVFQTTHNNKFLYLLWACFLGGYIAIPTGFDSIEYIQGTNKVINKLKKPVLITELEKQCENIVLKDKFSLSSLDTKKITGRVTQNNSKDRIVMVQFSSGSTGEPKGVIYTDNTLSTNMFSILKSTEWKTEERILTWLTLTHNMGLASGHLAPLIKGMNQYLMPTREFIVHPINWLYQIDKYKINIVSCPNFASKLLIKTLNTTKINDVDLSSINMIINGSEPIDYGLCEELTKHLSKYKLRENCIYPVYGLAENTVAACLPKAQSPLKTITIGHEGVTVGEPAIIRKESEGYRVVSVGKAISETDIRIVDNDNKILPEGYYGNIELNGLSVTPGYYNNEKESEKIFSDDGWLKTGDQGLIFDNELYIFGREKEIIIIYGHNYYPNDIEQTIVQKIPELSGRVVIIGVNNSNSNEEVFCFIEKRQSENIFDLYKYGKKIKKIVNKFKKLQINEVYPISVIPKTRSQKLKRVELRQRIQGGEFLEYNELFELLNLFEEQTIENTIENFIILFTEYQLGLKNIELNTNFFELGFSSITIMKFVEMINLAFDTEISETDIFFYETPKLLAEYIEEQIRLLS</sequence>
<dbReference type="STRING" id="210007.SMU_1345c"/>
<accession>Q8DTJ2</accession>
<dbReference type="InterPro" id="IPR045851">
    <property type="entry name" value="AMP-bd_C_sf"/>
</dbReference>
<dbReference type="PATRIC" id="fig|210007.7.peg.1203"/>
<dbReference type="GO" id="GO:0070566">
    <property type="term" value="F:adenylyltransferase activity"/>
    <property type="evidence" value="ECO:0007669"/>
    <property type="project" value="TreeGrafter"/>
</dbReference>
<dbReference type="InterPro" id="IPR020845">
    <property type="entry name" value="AMP-binding_CS"/>
</dbReference>
<feature type="domain" description="Carrier" evidence="3">
    <location>
        <begin position="554"/>
        <end position="629"/>
    </location>
</feature>
<comment type="similarity">
    <text evidence="1">Belongs to the ATP-dependent AMP-binding enzyme family.</text>
</comment>